<proteinExistence type="predicted"/>
<evidence type="ECO:0000256" key="1">
    <source>
        <dbReference type="SAM" id="Coils"/>
    </source>
</evidence>
<dbReference type="Proteomes" id="UP001197093">
    <property type="component" value="Unassembled WGS sequence"/>
</dbReference>
<dbReference type="AlphaFoldDB" id="A0AAD4F8C3"/>
<keyword evidence="3" id="KW-1185">Reference proteome</keyword>
<evidence type="ECO:0000313" key="3">
    <source>
        <dbReference type="Proteomes" id="UP001197093"/>
    </source>
</evidence>
<feature type="coiled-coil region" evidence="1">
    <location>
        <begin position="35"/>
        <end position="167"/>
    </location>
</feature>
<sequence length="206" mass="24646">MDFNNELKRQMNERAIVEAQYRKLFSENQHLTARLEKAKHLEFDLKREVEDLKHERRNRTDLELDLWTEIRTLKQKLEKEKNQRTALEARWATVGETVLDLTATLEKEANRRAELETSNQQHVDQLEEYKRHCQKITQSLDVRTADNEELQRLVQAQDRNHKEALKHKEARHSATVIDLISKHRAKISEQTLFYEKQLADQIRLTK</sequence>
<dbReference type="EMBL" id="JAHCVI010000001">
    <property type="protein sequence ID" value="KAG7294515.1"/>
    <property type="molecule type" value="Genomic_DNA"/>
</dbReference>
<accession>A0AAD4F8C3</accession>
<organism evidence="2 3">
    <name type="scientific">Staphylotrichum longicolle</name>
    <dbReference type="NCBI Taxonomy" id="669026"/>
    <lineage>
        <taxon>Eukaryota</taxon>
        <taxon>Fungi</taxon>
        <taxon>Dikarya</taxon>
        <taxon>Ascomycota</taxon>
        <taxon>Pezizomycotina</taxon>
        <taxon>Sordariomycetes</taxon>
        <taxon>Sordariomycetidae</taxon>
        <taxon>Sordariales</taxon>
        <taxon>Chaetomiaceae</taxon>
        <taxon>Staphylotrichum</taxon>
    </lineage>
</organism>
<name>A0AAD4F8C3_9PEZI</name>
<protein>
    <submittedName>
        <fullName evidence="2">Uncharacterized protein</fullName>
    </submittedName>
</protein>
<gene>
    <name evidence="2" type="ORF">NEMBOFW57_004590</name>
</gene>
<keyword evidence="1" id="KW-0175">Coiled coil</keyword>
<comment type="caution">
    <text evidence="2">The sequence shown here is derived from an EMBL/GenBank/DDBJ whole genome shotgun (WGS) entry which is preliminary data.</text>
</comment>
<evidence type="ECO:0000313" key="2">
    <source>
        <dbReference type="EMBL" id="KAG7294515.1"/>
    </source>
</evidence>
<reference evidence="2" key="1">
    <citation type="submission" date="2023-02" db="EMBL/GenBank/DDBJ databases">
        <authorList>
            <person name="Palmer J.M."/>
        </authorList>
    </citation>
    <scope>NUCLEOTIDE SEQUENCE</scope>
    <source>
        <strain evidence="2">FW57</strain>
    </source>
</reference>